<dbReference type="InterPro" id="IPR036388">
    <property type="entry name" value="WH-like_DNA-bd_sf"/>
</dbReference>
<comment type="function">
    <text evidence="1">Transcriptional repressor of xylose-utilizing enzymes.</text>
</comment>
<dbReference type="Pfam" id="PF01047">
    <property type="entry name" value="MarR"/>
    <property type="match status" value="1"/>
</dbReference>
<dbReference type="Gene3D" id="3.30.420.40">
    <property type="match status" value="2"/>
</dbReference>
<keyword evidence="3" id="KW-0859">Xylose metabolism</keyword>
<dbReference type="CDD" id="cd24077">
    <property type="entry name" value="ASKHA_ATPase_ROK_SaXylR-like"/>
    <property type="match status" value="1"/>
</dbReference>
<protein>
    <recommendedName>
        <fullName evidence="4">HTH marR-type domain-containing protein</fullName>
    </recommendedName>
</protein>
<dbReference type="SUPFAM" id="SSF46785">
    <property type="entry name" value="Winged helix' DNA-binding domain"/>
    <property type="match status" value="1"/>
</dbReference>
<accession>A0A162F300</accession>
<dbReference type="Proteomes" id="UP000075806">
    <property type="component" value="Unassembled WGS sequence"/>
</dbReference>
<evidence type="ECO:0000256" key="1">
    <source>
        <dbReference type="ARBA" id="ARBA00002486"/>
    </source>
</evidence>
<evidence type="ECO:0000313" key="5">
    <source>
        <dbReference type="EMBL" id="KYG34375.1"/>
    </source>
</evidence>
<dbReference type="GO" id="GO:0003700">
    <property type="term" value="F:DNA-binding transcription factor activity"/>
    <property type="evidence" value="ECO:0007669"/>
    <property type="project" value="InterPro"/>
</dbReference>
<evidence type="ECO:0000256" key="3">
    <source>
        <dbReference type="ARBA" id="ARBA00022629"/>
    </source>
</evidence>
<dbReference type="PANTHER" id="PTHR18964">
    <property type="entry name" value="ROK (REPRESSOR, ORF, KINASE) FAMILY"/>
    <property type="match status" value="1"/>
</dbReference>
<feature type="domain" description="HTH marR-type" evidence="4">
    <location>
        <begin position="16"/>
        <end position="55"/>
    </location>
</feature>
<evidence type="ECO:0000259" key="4">
    <source>
        <dbReference type="Pfam" id="PF01047"/>
    </source>
</evidence>
<dbReference type="InterPro" id="IPR043129">
    <property type="entry name" value="ATPase_NBD"/>
</dbReference>
<dbReference type="PANTHER" id="PTHR18964:SF149">
    <property type="entry name" value="BIFUNCTIONAL UDP-N-ACETYLGLUCOSAMINE 2-EPIMERASE_N-ACETYLMANNOSAMINE KINASE"/>
    <property type="match status" value="1"/>
</dbReference>
<dbReference type="PROSITE" id="PS01125">
    <property type="entry name" value="ROK"/>
    <property type="match status" value="1"/>
</dbReference>
<dbReference type="InterPro" id="IPR036390">
    <property type="entry name" value="WH_DNA-bd_sf"/>
</dbReference>
<gene>
    <name evidence="5" type="ORF">AZF04_14385</name>
</gene>
<keyword evidence="6" id="KW-1185">Reference proteome</keyword>
<dbReference type="RefSeq" id="WP_061947542.1">
    <property type="nucleotide sequence ID" value="NZ_LTAO01000002.1"/>
</dbReference>
<dbReference type="GO" id="GO:0042732">
    <property type="term" value="P:D-xylose metabolic process"/>
    <property type="evidence" value="ECO:0007669"/>
    <property type="project" value="UniProtKB-KW"/>
</dbReference>
<dbReference type="OrthoDB" id="9796533at2"/>
<dbReference type="EMBL" id="LTAO01000002">
    <property type="protein sequence ID" value="KYG34375.1"/>
    <property type="molecule type" value="Genomic_DNA"/>
</dbReference>
<comment type="similarity">
    <text evidence="2">Belongs to the ROK (NagC/XylR) family.</text>
</comment>
<dbReference type="InterPro" id="IPR000835">
    <property type="entry name" value="HTH_MarR-typ"/>
</dbReference>
<comment type="caution">
    <text evidence="5">The sequence shown here is derived from an EMBL/GenBank/DDBJ whole genome shotgun (WGS) entry which is preliminary data.</text>
</comment>
<dbReference type="SUPFAM" id="SSF53067">
    <property type="entry name" value="Actin-like ATPase domain"/>
    <property type="match status" value="1"/>
</dbReference>
<organism evidence="5 6">
    <name type="scientific">Alkalihalobacillus trypoxylicola</name>
    <dbReference type="NCBI Taxonomy" id="519424"/>
    <lineage>
        <taxon>Bacteria</taxon>
        <taxon>Bacillati</taxon>
        <taxon>Bacillota</taxon>
        <taxon>Bacilli</taxon>
        <taxon>Bacillales</taxon>
        <taxon>Bacillaceae</taxon>
        <taxon>Alkalihalobacillus</taxon>
    </lineage>
</organism>
<dbReference type="STRING" id="519424.AZF04_14385"/>
<dbReference type="Gene3D" id="1.10.10.10">
    <property type="entry name" value="Winged helix-like DNA-binding domain superfamily/Winged helix DNA-binding domain"/>
    <property type="match status" value="1"/>
</dbReference>
<sequence length="381" mass="42595">MATEKFNSRQTHEKLLLELILKEKQISRADLAKKSQLNKATVSTIIKELLEKELILEIGTGTSSGGRRPVLLTFNSKAGLALSLNIGYNYIHSALAFLNGEIISRQKTSELIDKNSIISLIKQHIYFHTNDIPNTSYHIIGATIAIHGIVYNQTIQFTPYYSLADVHLKEKLETEFSFPIFLENEANLSALGEKTFSTKAENLVSITIGTGIGAGVIINHQLYTGKNGYCGEIGHTIVVPNGQSCPCGNDGCLEQYASEKNLLDEFRKHIQNAEASFDEFINACKRHEPVAQKLIDKFVTFFSYGLNNIIHSYNPDVVIVNSRLTKELPEIMERLKQQFSNPIIQQSNFLPSNLHQEAILLGGFFVAVSNFLSIDHFDFIT</sequence>
<dbReference type="InterPro" id="IPR000600">
    <property type="entry name" value="ROK"/>
</dbReference>
<dbReference type="AlphaFoldDB" id="A0A162F300"/>
<reference evidence="5" key="1">
    <citation type="submission" date="2016-02" db="EMBL/GenBank/DDBJ databases">
        <title>Genome sequence of Bacillus trypoxylicola KCTC 13244(T).</title>
        <authorList>
            <person name="Jeong H."/>
            <person name="Park S.-H."/>
            <person name="Choi S.-K."/>
        </authorList>
    </citation>
    <scope>NUCLEOTIDE SEQUENCE [LARGE SCALE GENOMIC DNA]</scope>
    <source>
        <strain evidence="5">KCTC 13244</strain>
    </source>
</reference>
<evidence type="ECO:0000313" key="6">
    <source>
        <dbReference type="Proteomes" id="UP000075806"/>
    </source>
</evidence>
<proteinExistence type="inferred from homology"/>
<keyword evidence="3" id="KW-0119">Carbohydrate metabolism</keyword>
<dbReference type="Pfam" id="PF00480">
    <property type="entry name" value="ROK"/>
    <property type="match status" value="1"/>
</dbReference>
<name>A0A162F300_9BACI</name>
<evidence type="ECO:0000256" key="2">
    <source>
        <dbReference type="ARBA" id="ARBA00006479"/>
    </source>
</evidence>
<dbReference type="InterPro" id="IPR049874">
    <property type="entry name" value="ROK_cs"/>
</dbReference>